<comment type="caution">
    <text evidence="2">The sequence shown here is derived from an EMBL/GenBank/DDBJ whole genome shotgun (WGS) entry which is preliminary data.</text>
</comment>
<dbReference type="OrthoDB" id="194358at2759"/>
<evidence type="ECO:0000313" key="2">
    <source>
        <dbReference type="EMBL" id="KAF2035353.1"/>
    </source>
</evidence>
<dbReference type="Pfam" id="PF06985">
    <property type="entry name" value="HET"/>
    <property type="match status" value="1"/>
</dbReference>
<protein>
    <recommendedName>
        <fullName evidence="1">Heterokaryon incompatibility domain-containing protein</fullName>
    </recommendedName>
</protein>
<dbReference type="EMBL" id="ML978157">
    <property type="protein sequence ID" value="KAF2035353.1"/>
    <property type="molecule type" value="Genomic_DNA"/>
</dbReference>
<evidence type="ECO:0000259" key="1">
    <source>
        <dbReference type="Pfam" id="PF06985"/>
    </source>
</evidence>
<evidence type="ECO:0000313" key="3">
    <source>
        <dbReference type="Proteomes" id="UP000799777"/>
    </source>
</evidence>
<name>A0A9P4HJ58_9PLEO</name>
<dbReference type="InterPro" id="IPR052895">
    <property type="entry name" value="HetReg/Transcr_Mod"/>
</dbReference>
<keyword evidence="3" id="KW-1185">Reference proteome</keyword>
<dbReference type="PANTHER" id="PTHR24148:SF73">
    <property type="entry name" value="HET DOMAIN PROTEIN (AFU_ORTHOLOGUE AFUA_8G01020)"/>
    <property type="match status" value="1"/>
</dbReference>
<sequence>MQSECLHRYVEKLDIGICCLSCGSIRNSTYESTAVASEQPADEEYRYQRLDHNLKHIRLVELLPVRGLDPISCRIKIAQLQHLPPYAAISYTWATEGGDASRVRKIYVDVGRFLKTVRIFRVTINCEEILQQIRSQHSSRTIWIDAIYIDQDFISERNRQVRLMDQIYERASNVEICIQVQGQDYQDVS</sequence>
<feature type="domain" description="Heterokaryon incompatibility" evidence="1">
    <location>
        <begin position="86"/>
        <end position="185"/>
    </location>
</feature>
<organism evidence="2 3">
    <name type="scientific">Setomelanomma holmii</name>
    <dbReference type="NCBI Taxonomy" id="210430"/>
    <lineage>
        <taxon>Eukaryota</taxon>
        <taxon>Fungi</taxon>
        <taxon>Dikarya</taxon>
        <taxon>Ascomycota</taxon>
        <taxon>Pezizomycotina</taxon>
        <taxon>Dothideomycetes</taxon>
        <taxon>Pleosporomycetidae</taxon>
        <taxon>Pleosporales</taxon>
        <taxon>Pleosporineae</taxon>
        <taxon>Phaeosphaeriaceae</taxon>
        <taxon>Setomelanomma</taxon>
    </lineage>
</organism>
<accession>A0A9P4HJ58</accession>
<dbReference type="Proteomes" id="UP000799777">
    <property type="component" value="Unassembled WGS sequence"/>
</dbReference>
<dbReference type="AlphaFoldDB" id="A0A9P4HJ58"/>
<proteinExistence type="predicted"/>
<reference evidence="2" key="1">
    <citation type="journal article" date="2020" name="Stud. Mycol.">
        <title>101 Dothideomycetes genomes: a test case for predicting lifestyles and emergence of pathogens.</title>
        <authorList>
            <person name="Haridas S."/>
            <person name="Albert R."/>
            <person name="Binder M."/>
            <person name="Bloem J."/>
            <person name="Labutti K."/>
            <person name="Salamov A."/>
            <person name="Andreopoulos B."/>
            <person name="Baker S."/>
            <person name="Barry K."/>
            <person name="Bills G."/>
            <person name="Bluhm B."/>
            <person name="Cannon C."/>
            <person name="Castanera R."/>
            <person name="Culley D."/>
            <person name="Daum C."/>
            <person name="Ezra D."/>
            <person name="Gonzalez J."/>
            <person name="Henrissat B."/>
            <person name="Kuo A."/>
            <person name="Liang C."/>
            <person name="Lipzen A."/>
            <person name="Lutzoni F."/>
            <person name="Magnuson J."/>
            <person name="Mondo S."/>
            <person name="Nolan M."/>
            <person name="Ohm R."/>
            <person name="Pangilinan J."/>
            <person name="Park H.-J."/>
            <person name="Ramirez L."/>
            <person name="Alfaro M."/>
            <person name="Sun H."/>
            <person name="Tritt A."/>
            <person name="Yoshinaga Y."/>
            <person name="Zwiers L.-H."/>
            <person name="Turgeon B."/>
            <person name="Goodwin S."/>
            <person name="Spatafora J."/>
            <person name="Crous P."/>
            <person name="Grigoriev I."/>
        </authorList>
    </citation>
    <scope>NUCLEOTIDE SEQUENCE</scope>
    <source>
        <strain evidence="2">CBS 110217</strain>
    </source>
</reference>
<dbReference type="PANTHER" id="PTHR24148">
    <property type="entry name" value="ANKYRIN REPEAT DOMAIN-CONTAINING PROTEIN 39 HOMOLOG-RELATED"/>
    <property type="match status" value="1"/>
</dbReference>
<dbReference type="InterPro" id="IPR010730">
    <property type="entry name" value="HET"/>
</dbReference>
<gene>
    <name evidence="2" type="ORF">EK21DRAFT_54070</name>
</gene>